<dbReference type="AlphaFoldDB" id="I2NCN6"/>
<accession>I2NCN6</accession>
<proteinExistence type="predicted"/>
<name>I2NCN6_NEISI</name>
<dbReference type="EMBL" id="AJMT01000208">
    <property type="protein sequence ID" value="EIG23597.1"/>
    <property type="molecule type" value="Genomic_DNA"/>
</dbReference>
<keyword evidence="1" id="KW-0812">Transmembrane</keyword>
<sequence>MKRERSSESVFQTTFPVSGICFAVSGILRFAAWFLQVVCLIIKILIRMQRNRTP</sequence>
<reference evidence="2 3" key="1">
    <citation type="submission" date="2012-04" db="EMBL/GenBank/DDBJ databases">
        <authorList>
            <person name="Harkins D.M."/>
            <person name="Madupu R."/>
            <person name="Durkin A.S."/>
            <person name="Torralba M."/>
            <person name="Methe B."/>
            <person name="Sutton G.G."/>
            <person name="Nelson K.E."/>
        </authorList>
    </citation>
    <scope>NUCLEOTIDE SEQUENCE [LARGE SCALE GENOMIC DNA]</scope>
    <source>
        <strain evidence="2 3">VK64</strain>
    </source>
</reference>
<dbReference type="PATRIC" id="fig|1095748.3.peg.2723"/>
<keyword evidence="1" id="KW-1133">Transmembrane helix</keyword>
<keyword evidence="1" id="KW-0472">Membrane</keyword>
<protein>
    <submittedName>
        <fullName evidence="2">Uncharacterized protein</fullName>
    </submittedName>
</protein>
<gene>
    <name evidence="2" type="ORF">HMPREF1051_1734</name>
</gene>
<comment type="caution">
    <text evidence="2">The sequence shown here is derived from an EMBL/GenBank/DDBJ whole genome shotgun (WGS) entry which is preliminary data.</text>
</comment>
<evidence type="ECO:0000313" key="3">
    <source>
        <dbReference type="Proteomes" id="UP000004473"/>
    </source>
</evidence>
<feature type="transmembrane region" description="Helical" evidence="1">
    <location>
        <begin position="20"/>
        <end position="46"/>
    </location>
</feature>
<evidence type="ECO:0000256" key="1">
    <source>
        <dbReference type="SAM" id="Phobius"/>
    </source>
</evidence>
<organism evidence="2 3">
    <name type="scientific">Neisseria sicca VK64</name>
    <dbReference type="NCBI Taxonomy" id="1095748"/>
    <lineage>
        <taxon>Bacteria</taxon>
        <taxon>Pseudomonadati</taxon>
        <taxon>Pseudomonadota</taxon>
        <taxon>Betaproteobacteria</taxon>
        <taxon>Neisseriales</taxon>
        <taxon>Neisseriaceae</taxon>
        <taxon>Neisseria</taxon>
    </lineage>
</organism>
<dbReference type="Proteomes" id="UP000004473">
    <property type="component" value="Unassembled WGS sequence"/>
</dbReference>
<evidence type="ECO:0000313" key="2">
    <source>
        <dbReference type="EMBL" id="EIG23597.1"/>
    </source>
</evidence>